<protein>
    <submittedName>
        <fullName evidence="1">Uncharacterized protein</fullName>
    </submittedName>
</protein>
<evidence type="ECO:0000313" key="1">
    <source>
        <dbReference type="EMBL" id="KAH7315578.1"/>
    </source>
</evidence>
<reference evidence="1" key="1">
    <citation type="submission" date="2021-08" db="EMBL/GenBank/DDBJ databases">
        <title>WGS assembly of Ceratopteris richardii.</title>
        <authorList>
            <person name="Marchant D.B."/>
            <person name="Chen G."/>
            <person name="Jenkins J."/>
            <person name="Shu S."/>
            <person name="Leebens-Mack J."/>
            <person name="Grimwood J."/>
            <person name="Schmutz J."/>
            <person name="Soltis P."/>
            <person name="Soltis D."/>
            <person name="Chen Z.-H."/>
        </authorList>
    </citation>
    <scope>NUCLEOTIDE SEQUENCE</scope>
    <source>
        <strain evidence="1">Whitten #5841</strain>
        <tissue evidence="1">Leaf</tissue>
    </source>
</reference>
<gene>
    <name evidence="1" type="ORF">KP509_21G055500</name>
</gene>
<evidence type="ECO:0000313" key="2">
    <source>
        <dbReference type="Proteomes" id="UP000825935"/>
    </source>
</evidence>
<organism evidence="1 2">
    <name type="scientific">Ceratopteris richardii</name>
    <name type="common">Triangle waterfern</name>
    <dbReference type="NCBI Taxonomy" id="49495"/>
    <lineage>
        <taxon>Eukaryota</taxon>
        <taxon>Viridiplantae</taxon>
        <taxon>Streptophyta</taxon>
        <taxon>Embryophyta</taxon>
        <taxon>Tracheophyta</taxon>
        <taxon>Polypodiopsida</taxon>
        <taxon>Polypodiidae</taxon>
        <taxon>Polypodiales</taxon>
        <taxon>Pteridineae</taxon>
        <taxon>Pteridaceae</taxon>
        <taxon>Parkerioideae</taxon>
        <taxon>Ceratopteris</taxon>
    </lineage>
</organism>
<keyword evidence="2" id="KW-1185">Reference proteome</keyword>
<accession>A0A8T2SAL7</accession>
<name>A0A8T2SAL7_CERRI</name>
<dbReference type="EMBL" id="CM035426">
    <property type="protein sequence ID" value="KAH7315578.1"/>
    <property type="molecule type" value="Genomic_DNA"/>
</dbReference>
<dbReference type="AlphaFoldDB" id="A0A8T2SAL7"/>
<proteinExistence type="predicted"/>
<dbReference type="Proteomes" id="UP000825935">
    <property type="component" value="Chromosome 21"/>
</dbReference>
<sequence>MSCIARLKRNGSLTMLTALRFGMESKLQTNLMCSQSLSLWLSMHSCLSTARHSYLPSAHMQKLQLDIDSVSACFVA</sequence>
<comment type="caution">
    <text evidence="1">The sequence shown here is derived from an EMBL/GenBank/DDBJ whole genome shotgun (WGS) entry which is preliminary data.</text>
</comment>